<organism evidence="2 3">
    <name type="scientific">Rossellomorea oryzaecorticis</name>
    <dbReference type="NCBI Taxonomy" id="1396505"/>
    <lineage>
        <taxon>Bacteria</taxon>
        <taxon>Bacillati</taxon>
        <taxon>Bacillota</taxon>
        <taxon>Bacilli</taxon>
        <taxon>Bacillales</taxon>
        <taxon>Bacillaceae</taxon>
        <taxon>Rossellomorea</taxon>
    </lineage>
</organism>
<accession>A0ABU9K7D9</accession>
<name>A0ABU9K7D9_9BACI</name>
<sequence length="322" mass="37191">MSKKKLTVLSSLAALLLIGFTVYKINEEKPKISQAYFTELTEELRAKGVNVGSISYLPENNEISVQIAEDDESIMKDTKQYVEAELEKKELDEVLVSVDNFDFEKSYHQSKWLSASSEIDEQLKKESDEYTGVAVDFHPNPIKYILKSSFTKSNYDGAELERWIRLTNDIIESNDLPNLLKEGESYKIRIRGKDKKILLSNSFEMKPWVKDITIRFWNQAEDEHIEDREAINSFVSASHTVEKLDKVIKTEPLLRYEYTNEDRKMKSYHLWLSKDNKGYIQSLLPGEDTDTYKLSGPSSAVLKSVLHGINEKLELPVKIEFE</sequence>
<reference evidence="2 3" key="1">
    <citation type="submission" date="2024-04" db="EMBL/GenBank/DDBJ databases">
        <title>Bacillus oryzaecorticis sp. nov., a moderately halophilic bacterium isolated from rice husks.</title>
        <authorList>
            <person name="Zhu H.-S."/>
        </authorList>
    </citation>
    <scope>NUCLEOTIDE SEQUENCE [LARGE SCALE GENOMIC DNA]</scope>
    <source>
        <strain evidence="2 3">ZC255</strain>
    </source>
</reference>
<keyword evidence="3" id="KW-1185">Reference proteome</keyword>
<feature type="domain" description="YhfM-like" evidence="1">
    <location>
        <begin position="221"/>
        <end position="308"/>
    </location>
</feature>
<evidence type="ECO:0000259" key="1">
    <source>
        <dbReference type="Pfam" id="PF26353"/>
    </source>
</evidence>
<dbReference type="EMBL" id="JBBYAF010000009">
    <property type="protein sequence ID" value="MEL3971912.1"/>
    <property type="molecule type" value="Genomic_DNA"/>
</dbReference>
<dbReference type="Proteomes" id="UP001389717">
    <property type="component" value="Unassembled WGS sequence"/>
</dbReference>
<gene>
    <name evidence="2" type="ORF">AAEO50_06455</name>
</gene>
<evidence type="ECO:0000313" key="2">
    <source>
        <dbReference type="EMBL" id="MEL3971912.1"/>
    </source>
</evidence>
<protein>
    <recommendedName>
        <fullName evidence="1">YhfM-like domain-containing protein</fullName>
    </recommendedName>
</protein>
<dbReference type="Pfam" id="PF26353">
    <property type="entry name" value="YhfM"/>
    <property type="match status" value="1"/>
</dbReference>
<evidence type="ECO:0000313" key="3">
    <source>
        <dbReference type="Proteomes" id="UP001389717"/>
    </source>
</evidence>
<proteinExistence type="predicted"/>
<dbReference type="RefSeq" id="WP_341981669.1">
    <property type="nucleotide sequence ID" value="NZ_JBBYAF010000009.1"/>
</dbReference>
<dbReference type="InterPro" id="IPR058780">
    <property type="entry name" value="YhfM-like_dom"/>
</dbReference>
<comment type="caution">
    <text evidence="2">The sequence shown here is derived from an EMBL/GenBank/DDBJ whole genome shotgun (WGS) entry which is preliminary data.</text>
</comment>